<evidence type="ECO:0000313" key="3">
    <source>
        <dbReference type="EMBL" id="QWZ07361.1"/>
    </source>
</evidence>
<feature type="transmembrane region" description="Helical" evidence="1">
    <location>
        <begin position="155"/>
        <end position="175"/>
    </location>
</feature>
<feature type="transmembrane region" description="Helical" evidence="1">
    <location>
        <begin position="187"/>
        <end position="205"/>
    </location>
</feature>
<evidence type="ECO:0000256" key="1">
    <source>
        <dbReference type="SAM" id="Phobius"/>
    </source>
</evidence>
<feature type="transmembrane region" description="Helical" evidence="1">
    <location>
        <begin position="123"/>
        <end position="143"/>
    </location>
</feature>
<feature type="transmembrane region" description="Helical" evidence="1">
    <location>
        <begin position="212"/>
        <end position="230"/>
    </location>
</feature>
<feature type="transmembrane region" description="Helical" evidence="1">
    <location>
        <begin position="21"/>
        <end position="39"/>
    </location>
</feature>
<keyword evidence="1" id="KW-1133">Transmembrane helix</keyword>
<dbReference type="PANTHER" id="PTHR23028:SF53">
    <property type="entry name" value="ACYL_TRANSF_3 DOMAIN-CONTAINING PROTEIN"/>
    <property type="match status" value="1"/>
</dbReference>
<dbReference type="GO" id="GO:0016747">
    <property type="term" value="F:acyltransferase activity, transferring groups other than amino-acyl groups"/>
    <property type="evidence" value="ECO:0007669"/>
    <property type="project" value="InterPro"/>
</dbReference>
<keyword evidence="3" id="KW-0012">Acyltransferase</keyword>
<keyword evidence="3" id="KW-0808">Transferase</keyword>
<dbReference type="InterPro" id="IPR002656">
    <property type="entry name" value="Acyl_transf_3_dom"/>
</dbReference>
<evidence type="ECO:0000313" key="4">
    <source>
        <dbReference type="Proteomes" id="UP000683575"/>
    </source>
</evidence>
<sequence length="338" mass="36127">MRSSGEVWRLRRLPGLDGVRGLAIILVILCHSAVPHLNLAGQAGVTLFFVLSGFLITGILLGGQNLSSFWPRRARRLLPALLVMLALLLPAFVLAGWTVRQYGDAAWPGLLYVANIREMQTGWIFPFGHLWSLSVEEQFYVVWPLVVVALRRRPAAVLAVSLLGVAASVMARWNAEGFHAVLGTDTNAFAMFAGTALAAAFATGWKPPIGRGATWIGAAAVIASALWSPTAPRVDMVATLTTAGAVLMIAGEVAGRGDPLLRFPPLRYVGRVSYGWYLWHIPLITLFSTPGMPGVEVPLKLALCGVALAIAALSFRFIEVPLQGRRPAAAVVPAPVAS</sequence>
<dbReference type="Pfam" id="PF01757">
    <property type="entry name" value="Acyl_transf_3"/>
    <property type="match status" value="1"/>
</dbReference>
<evidence type="ECO:0000259" key="2">
    <source>
        <dbReference type="Pfam" id="PF01757"/>
    </source>
</evidence>
<dbReference type="KEGG" id="nps:KRR39_18150"/>
<keyword evidence="1" id="KW-0472">Membrane</keyword>
<dbReference type="GO" id="GO:0009103">
    <property type="term" value="P:lipopolysaccharide biosynthetic process"/>
    <property type="evidence" value="ECO:0007669"/>
    <property type="project" value="TreeGrafter"/>
</dbReference>
<gene>
    <name evidence="3" type="ORF">KRR39_18150</name>
</gene>
<proteinExistence type="predicted"/>
<feature type="transmembrane region" description="Helical" evidence="1">
    <location>
        <begin position="276"/>
        <end position="293"/>
    </location>
</feature>
<keyword evidence="1" id="KW-0812">Transmembrane</keyword>
<dbReference type="PANTHER" id="PTHR23028">
    <property type="entry name" value="ACETYLTRANSFERASE"/>
    <property type="match status" value="1"/>
</dbReference>
<dbReference type="Proteomes" id="UP000683575">
    <property type="component" value="Chromosome"/>
</dbReference>
<accession>A0A975SWV8</accession>
<dbReference type="AlphaFoldDB" id="A0A975SWV8"/>
<organism evidence="3 4">
    <name type="scientific">Nocardioides panacis</name>
    <dbReference type="NCBI Taxonomy" id="2849501"/>
    <lineage>
        <taxon>Bacteria</taxon>
        <taxon>Bacillati</taxon>
        <taxon>Actinomycetota</taxon>
        <taxon>Actinomycetes</taxon>
        <taxon>Propionibacteriales</taxon>
        <taxon>Nocardioidaceae</taxon>
        <taxon>Nocardioides</taxon>
    </lineage>
</organism>
<feature type="transmembrane region" description="Helical" evidence="1">
    <location>
        <begin position="45"/>
        <end position="66"/>
    </location>
</feature>
<dbReference type="GO" id="GO:0016020">
    <property type="term" value="C:membrane"/>
    <property type="evidence" value="ECO:0007669"/>
    <property type="project" value="TreeGrafter"/>
</dbReference>
<name>A0A975SWV8_9ACTN</name>
<reference evidence="3" key="1">
    <citation type="submission" date="2021-06" db="EMBL/GenBank/DDBJ databases">
        <title>Complete genome sequence of Nocardioides sp. G188.</title>
        <authorList>
            <person name="Im W.-T."/>
        </authorList>
    </citation>
    <scope>NUCLEOTIDE SEQUENCE</scope>
    <source>
        <strain evidence="3">G188</strain>
    </source>
</reference>
<feature type="transmembrane region" description="Helical" evidence="1">
    <location>
        <begin position="299"/>
        <end position="318"/>
    </location>
</feature>
<dbReference type="EMBL" id="CP077062">
    <property type="protein sequence ID" value="QWZ07361.1"/>
    <property type="molecule type" value="Genomic_DNA"/>
</dbReference>
<protein>
    <submittedName>
        <fullName evidence="3">Acyltransferase</fullName>
    </submittedName>
</protein>
<feature type="transmembrane region" description="Helical" evidence="1">
    <location>
        <begin position="236"/>
        <end position="255"/>
    </location>
</feature>
<keyword evidence="4" id="KW-1185">Reference proteome</keyword>
<feature type="transmembrane region" description="Helical" evidence="1">
    <location>
        <begin position="78"/>
        <end position="103"/>
    </location>
</feature>
<feature type="domain" description="Acyltransferase 3" evidence="2">
    <location>
        <begin position="14"/>
        <end position="312"/>
    </location>
</feature>
<dbReference type="RefSeq" id="WP_216938872.1">
    <property type="nucleotide sequence ID" value="NZ_CP077062.1"/>
</dbReference>
<dbReference type="InterPro" id="IPR050879">
    <property type="entry name" value="Acyltransferase_3"/>
</dbReference>